<dbReference type="GO" id="GO:0009251">
    <property type="term" value="P:glucan catabolic process"/>
    <property type="evidence" value="ECO:0007669"/>
    <property type="project" value="TreeGrafter"/>
</dbReference>
<keyword evidence="5 7" id="KW-0378">Hydrolase</keyword>
<dbReference type="EC" id="3.2.1.21" evidence="3"/>
<dbReference type="Pfam" id="PF00933">
    <property type="entry name" value="Glyco_hydro_3"/>
    <property type="match status" value="1"/>
</dbReference>
<dbReference type="PANTHER" id="PTHR30620:SF16">
    <property type="entry name" value="LYSOSOMAL BETA GLUCOSIDASE"/>
    <property type="match status" value="1"/>
</dbReference>
<evidence type="ECO:0000256" key="4">
    <source>
        <dbReference type="ARBA" id="ARBA00022729"/>
    </source>
</evidence>
<accession>A0A7Z2VIR9</accession>
<dbReference type="GO" id="GO:0008422">
    <property type="term" value="F:beta-glucosidase activity"/>
    <property type="evidence" value="ECO:0007669"/>
    <property type="project" value="UniProtKB-EC"/>
</dbReference>
<dbReference type="Gene3D" id="2.60.40.10">
    <property type="entry name" value="Immunoglobulins"/>
    <property type="match status" value="1"/>
</dbReference>
<dbReference type="SUPFAM" id="SSF51445">
    <property type="entry name" value="(Trans)glycosidases"/>
    <property type="match status" value="1"/>
</dbReference>
<proteinExistence type="inferred from homology"/>
<dbReference type="Gene3D" id="3.20.20.300">
    <property type="entry name" value="Glycoside hydrolase, family 3, N-terminal domain"/>
    <property type="match status" value="1"/>
</dbReference>
<dbReference type="Pfam" id="PF01915">
    <property type="entry name" value="Glyco_hydro_3_C"/>
    <property type="match status" value="1"/>
</dbReference>
<dbReference type="EMBL" id="CP051680">
    <property type="protein sequence ID" value="QJD83852.1"/>
    <property type="molecule type" value="Genomic_DNA"/>
</dbReference>
<organism evidence="9 10">
    <name type="scientific">Cohnella herbarum</name>
    <dbReference type="NCBI Taxonomy" id="2728023"/>
    <lineage>
        <taxon>Bacteria</taxon>
        <taxon>Bacillati</taxon>
        <taxon>Bacillota</taxon>
        <taxon>Bacilli</taxon>
        <taxon>Bacillales</taxon>
        <taxon>Paenibacillaceae</taxon>
        <taxon>Cohnella</taxon>
    </lineage>
</organism>
<dbReference type="Proteomes" id="UP000502248">
    <property type="component" value="Chromosome"/>
</dbReference>
<evidence type="ECO:0000256" key="3">
    <source>
        <dbReference type="ARBA" id="ARBA00012744"/>
    </source>
</evidence>
<dbReference type="Gene3D" id="3.40.50.1700">
    <property type="entry name" value="Glycoside hydrolase family 3 C-terminal domain"/>
    <property type="match status" value="1"/>
</dbReference>
<evidence type="ECO:0000313" key="10">
    <source>
        <dbReference type="Proteomes" id="UP000502248"/>
    </source>
</evidence>
<dbReference type="FunFam" id="2.60.40.10:FF:000495">
    <property type="entry name" value="Periplasmic beta-glucosidase"/>
    <property type="match status" value="1"/>
</dbReference>
<dbReference type="PANTHER" id="PTHR30620">
    <property type="entry name" value="PERIPLASMIC BETA-GLUCOSIDASE-RELATED"/>
    <property type="match status" value="1"/>
</dbReference>
<dbReference type="InterPro" id="IPR002772">
    <property type="entry name" value="Glyco_hydro_3_C"/>
</dbReference>
<evidence type="ECO:0000313" key="9">
    <source>
        <dbReference type="EMBL" id="QJD83852.1"/>
    </source>
</evidence>
<feature type="domain" description="Fibronectin type III-like" evidence="8">
    <location>
        <begin position="655"/>
        <end position="724"/>
    </location>
</feature>
<gene>
    <name evidence="9" type="ORF">HH215_12100</name>
</gene>
<comment type="similarity">
    <text evidence="2 7">Belongs to the glycosyl hydrolase 3 family.</text>
</comment>
<dbReference type="PROSITE" id="PS00775">
    <property type="entry name" value="GLYCOSYL_HYDROL_F3"/>
    <property type="match status" value="1"/>
</dbReference>
<keyword evidence="10" id="KW-1185">Reference proteome</keyword>
<dbReference type="InterPro" id="IPR001764">
    <property type="entry name" value="Glyco_hydro_3_N"/>
</dbReference>
<evidence type="ECO:0000256" key="7">
    <source>
        <dbReference type="RuleBase" id="RU361161"/>
    </source>
</evidence>
<protein>
    <recommendedName>
        <fullName evidence="3">beta-glucosidase</fullName>
        <ecNumber evidence="3">3.2.1.21</ecNumber>
    </recommendedName>
</protein>
<dbReference type="SMART" id="SM01217">
    <property type="entry name" value="Fn3_like"/>
    <property type="match status" value="1"/>
</dbReference>
<dbReference type="InterPro" id="IPR026891">
    <property type="entry name" value="Fn3-like"/>
</dbReference>
<dbReference type="InterPro" id="IPR051915">
    <property type="entry name" value="Cellulose_Degrad_GH3"/>
</dbReference>
<dbReference type="InterPro" id="IPR036962">
    <property type="entry name" value="Glyco_hydro_3_N_sf"/>
</dbReference>
<comment type="catalytic activity">
    <reaction evidence="1">
        <text>Hydrolysis of terminal, non-reducing beta-D-glucosyl residues with release of beta-D-glucose.</text>
        <dbReference type="EC" id="3.2.1.21"/>
    </reaction>
</comment>
<dbReference type="InterPro" id="IPR019800">
    <property type="entry name" value="Glyco_hydro_3_AS"/>
</dbReference>
<dbReference type="RefSeq" id="WP_169280139.1">
    <property type="nucleotide sequence ID" value="NZ_CP051680.1"/>
</dbReference>
<dbReference type="KEGG" id="cheb:HH215_12100"/>
<keyword evidence="6 7" id="KW-0326">Glycosidase</keyword>
<dbReference type="Pfam" id="PF14310">
    <property type="entry name" value="Fn3-like"/>
    <property type="match status" value="1"/>
</dbReference>
<keyword evidence="4" id="KW-0732">Signal</keyword>
<name>A0A7Z2VIR9_9BACL</name>
<evidence type="ECO:0000256" key="5">
    <source>
        <dbReference type="ARBA" id="ARBA00022801"/>
    </source>
</evidence>
<dbReference type="SUPFAM" id="SSF52279">
    <property type="entry name" value="Beta-D-glucan exohydrolase, C-terminal domain"/>
    <property type="match status" value="1"/>
</dbReference>
<evidence type="ECO:0000256" key="1">
    <source>
        <dbReference type="ARBA" id="ARBA00000448"/>
    </source>
</evidence>
<sequence>MSDPTKQTHRDSKKNPSLNELIRQMTLDEKIAQLVQLAVPFYEGAEGDGLITGPMASLGITEETVHNSGSVLGMAGAAETINVQRTHLENNRLGIPLLMMADIVHGFKTIFPVPLAIGCSWDPELAEKSAEIAAKEASVSGVHVTYAPMVDLVRDPRWGRVVESTGEDPYLNSVFARAFVRGFQGTDLANDTDRVAACVKHFAAYGAAEAGRDYNTVDLSERQMHEFYLPAYKAALDEGCEMVMTAFNTVDGVPATGNSKLMRKLLREEWGFDGILISDWGAVKELIAHGIAADEKEAALKAIKAGVDIEMMTSCYVKNLSELIENKEVNESLIDEAVMRILTLKQKLGLFENPYRAADPEREREIVFCDEHRTSARELAVKSCVLLKNEGVLPLNGNSDRKIALIGPFARSGDVLGPWSWTGSKEDAIKLDDGMRKKLSGSSELLVADGCGIETTTMEQWQEALASAQSADTIVLALGEHSDMSGEAGCRADIRLPEVQLELIRKIKSLGKPVVVVLFNGRPLDLHGVYDEADAILEAWYPGSEAGDAVADLLFGDANPSGRLTMSFPYSVGQVPVYYNAYNTGRPQGAPDAQVRYVSQYLDIPNEPFLPFGFGLSYSSFEYEGAKLSSDVITMEESIKVSVTITNKGNLAGEETVQLYVRDITGEVVRPVKELKDFRKVALQPGESREIEFTLDEKQLRYYHSDLSHDSDAGAFVAFVGPNSKTNAELPFKLVK</sequence>
<evidence type="ECO:0000256" key="2">
    <source>
        <dbReference type="ARBA" id="ARBA00005336"/>
    </source>
</evidence>
<dbReference type="InterPro" id="IPR036881">
    <property type="entry name" value="Glyco_hydro_3_C_sf"/>
</dbReference>
<reference evidence="9 10" key="1">
    <citation type="submission" date="2020-04" db="EMBL/GenBank/DDBJ databases">
        <title>Genome sequencing of novel species.</title>
        <authorList>
            <person name="Heo J."/>
            <person name="Kim S.-J."/>
            <person name="Kim J.-S."/>
            <person name="Hong S.-B."/>
            <person name="Kwon S.-W."/>
        </authorList>
    </citation>
    <scope>NUCLEOTIDE SEQUENCE [LARGE SCALE GENOMIC DNA]</scope>
    <source>
        <strain evidence="9 10">MFER-1</strain>
    </source>
</reference>
<dbReference type="AlphaFoldDB" id="A0A7Z2VIR9"/>
<dbReference type="PRINTS" id="PR00133">
    <property type="entry name" value="GLHYDRLASE3"/>
</dbReference>
<evidence type="ECO:0000256" key="6">
    <source>
        <dbReference type="ARBA" id="ARBA00023295"/>
    </source>
</evidence>
<evidence type="ECO:0000259" key="8">
    <source>
        <dbReference type="SMART" id="SM01217"/>
    </source>
</evidence>
<dbReference type="InterPro" id="IPR013783">
    <property type="entry name" value="Ig-like_fold"/>
</dbReference>
<dbReference type="InterPro" id="IPR017853">
    <property type="entry name" value="GH"/>
</dbReference>